<dbReference type="GO" id="GO:0006508">
    <property type="term" value="P:proteolysis"/>
    <property type="evidence" value="ECO:0007669"/>
    <property type="project" value="UniProtKB-KW"/>
</dbReference>
<dbReference type="RefSeq" id="WP_041061507.1">
    <property type="nucleotide sequence ID" value="NZ_JXAL01000007.1"/>
</dbReference>
<dbReference type="InterPro" id="IPR015500">
    <property type="entry name" value="Peptidase_S8_subtilisin-rel"/>
</dbReference>
<dbReference type="Pfam" id="PF13715">
    <property type="entry name" value="CarbopepD_reg_2"/>
    <property type="match status" value="1"/>
</dbReference>
<dbReference type="InterPro" id="IPR000209">
    <property type="entry name" value="Peptidase_S8/S53_dom"/>
</dbReference>
<dbReference type="Pfam" id="PF09136">
    <property type="entry name" value="Glucodextran_B"/>
    <property type="match status" value="1"/>
</dbReference>
<keyword evidence="6" id="KW-0732">Signal</keyword>
<dbReference type="InterPro" id="IPR050131">
    <property type="entry name" value="Peptidase_S8_subtilisin-like"/>
</dbReference>
<protein>
    <submittedName>
        <fullName evidence="9">Serine protease</fullName>
    </submittedName>
</protein>
<evidence type="ECO:0000313" key="11">
    <source>
        <dbReference type="Proteomes" id="UP000054526"/>
    </source>
</evidence>
<dbReference type="PANTHER" id="PTHR43806">
    <property type="entry name" value="PEPTIDASE S8"/>
    <property type="match status" value="1"/>
</dbReference>
<accession>A0ABR5A341</accession>
<dbReference type="PROSITE" id="PS51892">
    <property type="entry name" value="SUBTILASE"/>
    <property type="match status" value="1"/>
</dbReference>
<dbReference type="InterPro" id="IPR013320">
    <property type="entry name" value="ConA-like_dom_sf"/>
</dbReference>
<dbReference type="PRINTS" id="PR00723">
    <property type="entry name" value="SUBTILISIN"/>
</dbReference>
<name>A0ABR5A341_9BACL</name>
<dbReference type="InterPro" id="IPR022409">
    <property type="entry name" value="PKD/Chitinase_dom"/>
</dbReference>
<evidence type="ECO:0000313" key="10">
    <source>
        <dbReference type="EMBL" id="KIL36517.1"/>
    </source>
</evidence>
<feature type="domain" description="PKD" evidence="7">
    <location>
        <begin position="1696"/>
        <end position="1778"/>
    </location>
</feature>
<dbReference type="InterPro" id="IPR008969">
    <property type="entry name" value="CarboxyPept-like_regulatory"/>
</dbReference>
<comment type="caution">
    <text evidence="9">The sequence shown here is derived from an EMBL/GenBank/DDBJ whole genome shotgun (WGS) entry which is preliminary data.</text>
</comment>
<keyword evidence="11" id="KW-1185">Reference proteome</keyword>
<feature type="active site" description="Charge relay system" evidence="5">
    <location>
        <position position="271"/>
    </location>
</feature>
<organism evidence="9 11">
    <name type="scientific">Cohnella kolymensis</name>
    <dbReference type="NCBI Taxonomy" id="1590652"/>
    <lineage>
        <taxon>Bacteria</taxon>
        <taxon>Bacillati</taxon>
        <taxon>Bacillota</taxon>
        <taxon>Bacilli</taxon>
        <taxon>Bacillales</taxon>
        <taxon>Paenibacillaceae</taxon>
        <taxon>Cohnella</taxon>
    </lineage>
</organism>
<dbReference type="InterPro" id="IPR035986">
    <property type="entry name" value="PKD_dom_sf"/>
</dbReference>
<dbReference type="Gene3D" id="2.60.120.260">
    <property type="entry name" value="Galactose-binding domain-like"/>
    <property type="match status" value="1"/>
</dbReference>
<proteinExistence type="inferred from homology"/>
<evidence type="ECO:0000256" key="1">
    <source>
        <dbReference type="ARBA" id="ARBA00011073"/>
    </source>
</evidence>
<feature type="signal peptide" evidence="6">
    <location>
        <begin position="1"/>
        <end position="28"/>
    </location>
</feature>
<dbReference type="Gene3D" id="3.40.50.200">
    <property type="entry name" value="Peptidase S8/S53 domain"/>
    <property type="match status" value="1"/>
</dbReference>
<dbReference type="Gene3D" id="2.60.40.10">
    <property type="entry name" value="Immunoglobulins"/>
    <property type="match status" value="4"/>
</dbReference>
<dbReference type="SUPFAM" id="SSF49464">
    <property type="entry name" value="Carboxypeptidase regulatory domain-like"/>
    <property type="match status" value="2"/>
</dbReference>
<evidence type="ECO:0000256" key="3">
    <source>
        <dbReference type="ARBA" id="ARBA00022801"/>
    </source>
</evidence>
<evidence type="ECO:0000259" key="8">
    <source>
        <dbReference type="PROSITE" id="PS50853"/>
    </source>
</evidence>
<dbReference type="EMBL" id="JXAL01000007">
    <property type="protein sequence ID" value="KIL36517.1"/>
    <property type="molecule type" value="Genomic_DNA"/>
</dbReference>
<feature type="active site" description="Charge relay system" evidence="5">
    <location>
        <position position="447"/>
    </location>
</feature>
<feature type="chain" id="PRO_5045031964" evidence="6">
    <location>
        <begin position="29"/>
        <end position="1778"/>
    </location>
</feature>
<dbReference type="InterPro" id="IPR000601">
    <property type="entry name" value="PKD_dom"/>
</dbReference>
<dbReference type="Pfam" id="PF18911">
    <property type="entry name" value="PKD_4"/>
    <property type="match status" value="1"/>
</dbReference>
<gene>
    <name evidence="10" type="ORF">SD71_07055</name>
    <name evidence="9" type="ORF">SD71_15800</name>
</gene>
<keyword evidence="2 5" id="KW-0645">Protease</keyword>
<dbReference type="InterPro" id="IPR023828">
    <property type="entry name" value="Peptidase_S8_Ser-AS"/>
</dbReference>
<evidence type="ECO:0000259" key="7">
    <source>
        <dbReference type="PROSITE" id="PS50093"/>
    </source>
</evidence>
<dbReference type="EMBL" id="JXAL01000024">
    <property type="protein sequence ID" value="KIL35108.1"/>
    <property type="molecule type" value="Genomic_DNA"/>
</dbReference>
<dbReference type="Proteomes" id="UP000054526">
    <property type="component" value="Unassembled WGS sequence"/>
</dbReference>
<evidence type="ECO:0000313" key="9">
    <source>
        <dbReference type="EMBL" id="KIL35108.1"/>
    </source>
</evidence>
<sequence length="1778" mass="188856">MNWKKFRIQISFGMALLITLSFALPVQAAGPTSTGEKVDLKSNSPQIMAVKVDPKVQKQFETDQYVTFLVKMKEQADPQVAAHKARQQATADKVTPSAAKLAMRNSVVSTLRETASRTQYNLELYLKKAKGKGEVKDYKSFFIVNSMAITSTKEAMEQIAQLPEVDKILPNQERFLDKVEKSQASSFTTAGAQPSSVEWNIAQVHAPEVWAMGIDGTGIVVANLDTGVEYSHPALNRKWRGLDALGNVSHPELSWYDAHSHSPLPADGHGHGTHTMGTMVGSEADGVNQIGVAPGAKWIAVRIFNPSTTDAIILDAGQWLLAPVDSEGNLHPELAPDVVNNSWGGGPGIDEWFRPIVQAWRAAQIFPEFSAGNVTATNPGGPGSVANPANYPESFSTGAIDINGNLANFSLQGPSPYGEMKPEVSAPGVNVRSSVPGGYEGGWNGTSMAGPHTTATAALLLQANHSLTVDQLEQIITTTATPRTDGQFPEAPNNGYGYGLVNAFNAVGSVISGIGTVTGKVTTSGDDDEPPVLDHTPLAVVYTGFDVPLTAHVTDNVGVTAVEAFAKIVGTDQYVYLPMERISGDAKDGMYQTSLPAFLLDSAGLEYYIRVNDYGNNGFESPKYRVIVSNGVQPGYMQDFETNFDGFSTGGDHNTWEWGIPTSGPGSAASGQKLAGTNLDGPYDPNSNAYLLAPPIDLSAGTQGVALSFKHWFDLETGFDSGVVYIASEDNNFTFVPKMQFTGSSQGWKTQFIDLNEYAGQRIYVLFNLFSDGSVQRAGWYIDDLTVLAPDSTPPAVPANLTASSDPTGNVVLGWSPSADADFKQYAVYRSTLPGAGYDLLGTTTATVYTDSTVADGTTYYYTVAAQDYSGNESGKSNEVSITVQRSIPIFSDNFDGSTDNGWIHQGTNDVWERGAPASPGPTNAVTPPNVWGTDLDGNYLSGSNFSLESPTIDLTAASTAVLTFDHWYSFETGWDFGRVEITSNGGSSWTELGKFSHVSNGMQWTPVFFDLAPYAGQQIKVRFRVTSDNSVVKAGWYIDNFQVLPTTAPATTPDVLPDFGETAKPKPIYGDLLFKLTKTGKDNFIEKKPTGDVVLQSLPVGASVTVVETGVSTQSDMSTGQYSFMHVAGDYHLKAETYGYYPQTAPVTITDNAAVTANFKLQPIPHGRVAGVVTDERSHEPIANATVFVMEDARITPVRTGADGAFTLDVLEGTYTVAVSAPDYYNKSVTVTVPPNESVEANVALKPFVGFAGDIGYDDGTAENARAFNAANNAWAVRMTPQAGTAQVTGASLRFWNTEWPQPGGTAFQYAVFDASGAGGAPGRMLAGPFDGTALRNGQWTSVSLADPVVVQGDFYIVYIQTAAYPNTPGLGTDEDGTNAERSWQRVGGVWGQSPLDEGNYMIRAIVRYPVNAPVIASPAPNSFTNQTSITVTGSSPANGATVNIYNGTELAGSGTVAEGQFSIPVSLQPGQNQLTAEAVVNGKSTDRSEPVIVTLDQTVPELTVTAPADGFKTNVEMVYVEGSASDEHLGEITVNNEQVNLRADGTFSHRILVNEGDNFITVTAKDRAGNETTVTRSVVVVLDLPEITNISPASDVHITAGGTLQVSFDSAPGLHGSFRVELPLAPSAAGSNEVLMTETSSGHYEGTYTTPESLVVNGGVIVIRVRDDAGNEVEVQAPGKLYVSGQPKPPSNADPVAVITAPGSAKPKKPVTFDGSLSGDVDGTIASYEWRFSDGGTASGASVNHTFSRAGSYSVTLTVTDNAGATNSITHTIVVK</sequence>
<dbReference type="Gene3D" id="2.60.40.1120">
    <property type="entry name" value="Carboxypeptidase-like, regulatory domain"/>
    <property type="match status" value="2"/>
</dbReference>
<dbReference type="CDD" id="cd00146">
    <property type="entry name" value="PKD"/>
    <property type="match status" value="1"/>
</dbReference>
<dbReference type="PROSITE" id="PS00138">
    <property type="entry name" value="SUBTILASE_SER"/>
    <property type="match status" value="1"/>
</dbReference>
<dbReference type="Pfam" id="PF00082">
    <property type="entry name" value="Peptidase_S8"/>
    <property type="match status" value="1"/>
</dbReference>
<dbReference type="InterPro" id="IPR013783">
    <property type="entry name" value="Ig-like_fold"/>
</dbReference>
<dbReference type="PANTHER" id="PTHR43806:SF67">
    <property type="entry name" value="EGF-LIKE DOMAIN-CONTAINING PROTEIN"/>
    <property type="match status" value="1"/>
</dbReference>
<dbReference type="InterPro" id="IPR036852">
    <property type="entry name" value="Peptidase_S8/S53_dom_sf"/>
</dbReference>
<evidence type="ECO:0000256" key="2">
    <source>
        <dbReference type="ARBA" id="ARBA00022670"/>
    </source>
</evidence>
<evidence type="ECO:0000256" key="6">
    <source>
        <dbReference type="SAM" id="SignalP"/>
    </source>
</evidence>
<dbReference type="InterPro" id="IPR033857">
    <property type="entry name" value="Bacillopeptidase_F"/>
</dbReference>
<evidence type="ECO:0000256" key="4">
    <source>
        <dbReference type="ARBA" id="ARBA00022825"/>
    </source>
</evidence>
<dbReference type="Pfam" id="PF20773">
    <property type="entry name" value="InhA-like_MAM"/>
    <property type="match status" value="2"/>
</dbReference>
<dbReference type="PROSITE" id="PS50093">
    <property type="entry name" value="PKD"/>
    <property type="match status" value="1"/>
</dbReference>
<reference evidence="9 11" key="1">
    <citation type="submission" date="2014-12" db="EMBL/GenBank/DDBJ databases">
        <title>Draft genome sequence of Cohnella kolymensis strain B-2846.</title>
        <authorList>
            <person name="Karlyshev A.V."/>
            <person name="Kudryashova E.B."/>
        </authorList>
    </citation>
    <scope>NUCLEOTIDE SEQUENCE [LARGE SCALE GENOMIC DNA]</scope>
    <source>
        <strain evidence="9 11">VKM B-2846</strain>
    </source>
</reference>
<dbReference type="InterPro" id="IPR003961">
    <property type="entry name" value="FN3_dom"/>
</dbReference>
<dbReference type="PROSITE" id="PS50853">
    <property type="entry name" value="FN3"/>
    <property type="match status" value="1"/>
</dbReference>
<feature type="domain" description="Fibronectin type-III" evidence="8">
    <location>
        <begin position="797"/>
        <end position="887"/>
    </location>
</feature>
<dbReference type="InterPro" id="IPR036116">
    <property type="entry name" value="FN3_sf"/>
</dbReference>
<keyword evidence="4 5" id="KW-0720">Serine protease</keyword>
<dbReference type="SUPFAM" id="SSF49899">
    <property type="entry name" value="Concanavalin A-like lectins/glucanases"/>
    <property type="match status" value="2"/>
</dbReference>
<dbReference type="GO" id="GO:0008233">
    <property type="term" value="F:peptidase activity"/>
    <property type="evidence" value="ECO:0007669"/>
    <property type="project" value="UniProtKB-KW"/>
</dbReference>
<dbReference type="SUPFAM" id="SSF52743">
    <property type="entry name" value="Subtilisin-like"/>
    <property type="match status" value="1"/>
</dbReference>
<dbReference type="SUPFAM" id="SSF49299">
    <property type="entry name" value="PKD domain"/>
    <property type="match status" value="1"/>
</dbReference>
<keyword evidence="3 5" id="KW-0378">Hydrolase</keyword>
<dbReference type="SMART" id="SM00089">
    <property type="entry name" value="PKD"/>
    <property type="match status" value="1"/>
</dbReference>
<dbReference type="SUPFAM" id="SSF49265">
    <property type="entry name" value="Fibronectin type III"/>
    <property type="match status" value="1"/>
</dbReference>
<dbReference type="CDD" id="cd07481">
    <property type="entry name" value="Peptidases_S8_BacillopeptidaseF-like"/>
    <property type="match status" value="1"/>
</dbReference>
<evidence type="ECO:0000256" key="5">
    <source>
        <dbReference type="PROSITE-ProRule" id="PRU01240"/>
    </source>
</evidence>
<comment type="similarity">
    <text evidence="1 5">Belongs to the peptidase S8 family.</text>
</comment>
<feature type="active site" description="Charge relay system" evidence="5">
    <location>
        <position position="225"/>
    </location>
</feature>